<name>A0A939BXS0_9ACTN</name>
<comment type="similarity">
    <text evidence="1">Belongs to the Rv1128c/1148c/1588c/1702c/1945/3466 family.</text>
</comment>
<dbReference type="Gene3D" id="1.10.30.50">
    <property type="match status" value="1"/>
</dbReference>
<dbReference type="GO" id="GO:0008270">
    <property type="term" value="F:zinc ion binding"/>
    <property type="evidence" value="ECO:0007669"/>
    <property type="project" value="InterPro"/>
</dbReference>
<gene>
    <name evidence="4" type="ORF">JK386_04470</name>
</gene>
<evidence type="ECO:0000259" key="3">
    <source>
        <dbReference type="SMART" id="SM00507"/>
    </source>
</evidence>
<dbReference type="CDD" id="cd00085">
    <property type="entry name" value="HNHc"/>
    <property type="match status" value="1"/>
</dbReference>
<dbReference type="Pfam" id="PF02720">
    <property type="entry name" value="DUF222"/>
    <property type="match status" value="1"/>
</dbReference>
<dbReference type="AlphaFoldDB" id="A0A939BXS0"/>
<evidence type="ECO:0000313" key="4">
    <source>
        <dbReference type="EMBL" id="MBM9459145.1"/>
    </source>
</evidence>
<evidence type="ECO:0000313" key="5">
    <source>
        <dbReference type="Proteomes" id="UP000663791"/>
    </source>
</evidence>
<evidence type="ECO:0000256" key="1">
    <source>
        <dbReference type="ARBA" id="ARBA00023450"/>
    </source>
</evidence>
<accession>A0A939BXS0</accession>
<dbReference type="RefSeq" id="WP_205290467.1">
    <property type="nucleotide sequence ID" value="NZ_CP074406.1"/>
</dbReference>
<dbReference type="Proteomes" id="UP000663791">
    <property type="component" value="Unassembled WGS sequence"/>
</dbReference>
<dbReference type="EMBL" id="JAERTX010000004">
    <property type="protein sequence ID" value="MBM9459145.1"/>
    <property type="molecule type" value="Genomic_DNA"/>
</dbReference>
<keyword evidence="5" id="KW-1185">Reference proteome</keyword>
<protein>
    <submittedName>
        <fullName evidence="4">DUF222 domain-containing protein</fullName>
    </submittedName>
</protein>
<reference evidence="4" key="1">
    <citation type="submission" date="2021-01" db="EMBL/GenBank/DDBJ databases">
        <title>Novel species in genus Nocardioides.</title>
        <authorList>
            <person name="Zhang G."/>
        </authorList>
    </citation>
    <scope>NUCLEOTIDE SEQUENCE</scope>
    <source>
        <strain evidence="4">Zg-536</strain>
    </source>
</reference>
<organism evidence="4 5">
    <name type="scientific">Nocardioides faecalis</name>
    <dbReference type="NCBI Taxonomy" id="2803858"/>
    <lineage>
        <taxon>Bacteria</taxon>
        <taxon>Bacillati</taxon>
        <taxon>Actinomycetota</taxon>
        <taxon>Actinomycetes</taxon>
        <taxon>Propionibacteriales</taxon>
        <taxon>Nocardioidaceae</taxon>
        <taxon>Nocardioides</taxon>
    </lineage>
</organism>
<feature type="region of interest" description="Disordered" evidence="2">
    <location>
        <begin position="222"/>
        <end position="253"/>
    </location>
</feature>
<proteinExistence type="inferred from homology"/>
<sequence length="424" mass="45988">MTAGVLTRHPVLEAAGQMRRVLGEVADVESLFMATADKEAALRELTRVEAQVAELRLRVLASADDVAAVHGVRDAGAWIAHATHTDPQTARADWKLAKALEHRPVVAAGMREGRVSAAQARVITTGLDELPTELGPETVAGAELTLVGYCTEFGPKDLRRLARRILEVVAPDVADAEEGKRLEDEERRAREKATLSLRDLGDGRTRLSGVLPTTVANRLRTYLDAYTSPRQPTPDDGSGDRRGSSSGTGEFLPRHRANAHAFEALLDLIDPDRLPEHGGDATTVIVTLSHEQLLTDLATAITLTGGGADPISASEARRLACQAAIIPQVLGGRSEVLDQGRAQRLFTKAQRKALKARDRRCRAEGCTIPAAWTEAHHLQPWSHGGPTDLTNGVCLCSHHHHRAHDPTYTMQVLPNGDYRFTKRS</sequence>
<dbReference type="InterPro" id="IPR002711">
    <property type="entry name" value="HNH"/>
</dbReference>
<dbReference type="GO" id="GO:0003676">
    <property type="term" value="F:nucleic acid binding"/>
    <property type="evidence" value="ECO:0007669"/>
    <property type="project" value="InterPro"/>
</dbReference>
<comment type="caution">
    <text evidence="4">The sequence shown here is derived from an EMBL/GenBank/DDBJ whole genome shotgun (WGS) entry which is preliminary data.</text>
</comment>
<dbReference type="SMART" id="SM00507">
    <property type="entry name" value="HNHc"/>
    <property type="match status" value="1"/>
</dbReference>
<dbReference type="InterPro" id="IPR003615">
    <property type="entry name" value="HNH_nuc"/>
</dbReference>
<evidence type="ECO:0000256" key="2">
    <source>
        <dbReference type="SAM" id="MobiDB-lite"/>
    </source>
</evidence>
<dbReference type="Pfam" id="PF01844">
    <property type="entry name" value="HNH"/>
    <property type="match status" value="1"/>
</dbReference>
<dbReference type="GO" id="GO:0004519">
    <property type="term" value="F:endonuclease activity"/>
    <property type="evidence" value="ECO:0007669"/>
    <property type="project" value="InterPro"/>
</dbReference>
<feature type="domain" description="HNH nuclease" evidence="3">
    <location>
        <begin position="349"/>
        <end position="401"/>
    </location>
</feature>
<dbReference type="InterPro" id="IPR003870">
    <property type="entry name" value="DUF222"/>
</dbReference>